<dbReference type="EMBL" id="CM044702">
    <property type="protein sequence ID" value="KAI5678562.1"/>
    <property type="molecule type" value="Genomic_DNA"/>
</dbReference>
<dbReference type="Proteomes" id="UP001060085">
    <property type="component" value="Linkage Group LG02"/>
</dbReference>
<name>A0ACC0C0T1_CATRO</name>
<protein>
    <submittedName>
        <fullName evidence="1">Uncharacterized protein</fullName>
    </submittedName>
</protein>
<sequence>MEEVPAYVHPGPINPNILTRQHEHRSGLIWSGDHETCHMLSDMSSSLIHTSILHEVDDMTTGVLVGLPLSRFGILGRPGARRGHAHSPLNPGGRGRTDPRYREERRRGSGGRGRADPSSYVLPDPYDSLGRDALTFNLGLTLVALSHPSGASTSYPPSSVRDKSYSSPPSSAVGLSFDAPPPLGTSGSSVSHMPISRASSSDSDEHGDEPVNDVTPAQQLGFRHRVGKKTT</sequence>
<evidence type="ECO:0000313" key="1">
    <source>
        <dbReference type="EMBL" id="KAI5678562.1"/>
    </source>
</evidence>
<reference evidence="2" key="1">
    <citation type="journal article" date="2023" name="Nat. Plants">
        <title>Single-cell RNA sequencing provides a high-resolution roadmap for understanding the multicellular compartmentation of specialized metabolism.</title>
        <authorList>
            <person name="Sun S."/>
            <person name="Shen X."/>
            <person name="Li Y."/>
            <person name="Li Y."/>
            <person name="Wang S."/>
            <person name="Li R."/>
            <person name="Zhang H."/>
            <person name="Shen G."/>
            <person name="Guo B."/>
            <person name="Wei J."/>
            <person name="Xu J."/>
            <person name="St-Pierre B."/>
            <person name="Chen S."/>
            <person name="Sun C."/>
        </authorList>
    </citation>
    <scope>NUCLEOTIDE SEQUENCE [LARGE SCALE GENOMIC DNA]</scope>
</reference>
<proteinExistence type="predicted"/>
<comment type="caution">
    <text evidence="1">The sequence shown here is derived from an EMBL/GenBank/DDBJ whole genome shotgun (WGS) entry which is preliminary data.</text>
</comment>
<keyword evidence="2" id="KW-1185">Reference proteome</keyword>
<organism evidence="1 2">
    <name type="scientific">Catharanthus roseus</name>
    <name type="common">Madagascar periwinkle</name>
    <name type="synonym">Vinca rosea</name>
    <dbReference type="NCBI Taxonomy" id="4058"/>
    <lineage>
        <taxon>Eukaryota</taxon>
        <taxon>Viridiplantae</taxon>
        <taxon>Streptophyta</taxon>
        <taxon>Embryophyta</taxon>
        <taxon>Tracheophyta</taxon>
        <taxon>Spermatophyta</taxon>
        <taxon>Magnoliopsida</taxon>
        <taxon>eudicotyledons</taxon>
        <taxon>Gunneridae</taxon>
        <taxon>Pentapetalae</taxon>
        <taxon>asterids</taxon>
        <taxon>lamiids</taxon>
        <taxon>Gentianales</taxon>
        <taxon>Apocynaceae</taxon>
        <taxon>Rauvolfioideae</taxon>
        <taxon>Vinceae</taxon>
        <taxon>Catharanthinae</taxon>
        <taxon>Catharanthus</taxon>
    </lineage>
</organism>
<evidence type="ECO:0000313" key="2">
    <source>
        <dbReference type="Proteomes" id="UP001060085"/>
    </source>
</evidence>
<gene>
    <name evidence="1" type="ORF">M9H77_09512</name>
</gene>
<accession>A0ACC0C0T1</accession>